<dbReference type="InterPro" id="IPR001310">
    <property type="entry name" value="Histidine_triad_HIT"/>
</dbReference>
<dbReference type="InterPro" id="IPR036265">
    <property type="entry name" value="HIT-like_sf"/>
</dbReference>
<proteinExistence type="predicted"/>
<comment type="caution">
    <text evidence="5">The sequence shown here is derived from an EMBL/GenBank/DDBJ whole genome shotgun (WGS) entry which is preliminary data.</text>
</comment>
<dbReference type="PRINTS" id="PR00332">
    <property type="entry name" value="HISTRIAD"/>
</dbReference>
<name>A0A0G1NN24_9BACT</name>
<dbReference type="PANTHER" id="PTHR46648">
    <property type="entry name" value="HIT FAMILY PROTEIN 1"/>
    <property type="match status" value="1"/>
</dbReference>
<dbReference type="Gene3D" id="3.30.428.10">
    <property type="entry name" value="HIT-like"/>
    <property type="match status" value="1"/>
</dbReference>
<organism evidence="5 6">
    <name type="scientific">Candidatus Nomurabacteria bacterium GW2011_GWA1_46_11</name>
    <dbReference type="NCBI Taxonomy" id="1618732"/>
    <lineage>
        <taxon>Bacteria</taxon>
        <taxon>Candidatus Nomuraibacteriota</taxon>
    </lineage>
</organism>
<gene>
    <name evidence="5" type="ORF">UX31_C0013G0011</name>
</gene>
<protein>
    <submittedName>
        <fullName evidence="5">Histidine triad protein</fullName>
    </submittedName>
</protein>
<dbReference type="InterPro" id="IPR011146">
    <property type="entry name" value="HIT-like"/>
</dbReference>
<sequence>MCIFCSIASGETPAHRLYEDEKTLAFLEIDPSSPGHTMVIPQKHVEDFMDLDGNLMSAVMETVQKVAGMIEKGLGADNFTIGVNSGKIVGRHVEHVHVHIIPRFPDDGGHYIQGVVKRPVQDTLEEIREKITKHGN</sequence>
<feature type="domain" description="HIT" evidence="4">
    <location>
        <begin position="3"/>
        <end position="110"/>
    </location>
</feature>
<dbReference type="Pfam" id="PF01230">
    <property type="entry name" value="HIT"/>
    <property type="match status" value="1"/>
</dbReference>
<dbReference type="AlphaFoldDB" id="A0A0G1NN24"/>
<accession>A0A0G1NN24</accession>
<evidence type="ECO:0000313" key="6">
    <source>
        <dbReference type="Proteomes" id="UP000034107"/>
    </source>
</evidence>
<evidence type="ECO:0000313" key="5">
    <source>
        <dbReference type="EMBL" id="KKU21737.1"/>
    </source>
</evidence>
<dbReference type="PANTHER" id="PTHR46648:SF1">
    <property type="entry name" value="ADENOSINE 5'-MONOPHOSPHORAMIDASE HNT1"/>
    <property type="match status" value="1"/>
</dbReference>
<dbReference type="SUPFAM" id="SSF54197">
    <property type="entry name" value="HIT-like"/>
    <property type="match status" value="1"/>
</dbReference>
<feature type="active site" description="Tele-AMP-histidine intermediate" evidence="1">
    <location>
        <position position="97"/>
    </location>
</feature>
<evidence type="ECO:0000256" key="2">
    <source>
        <dbReference type="PIRSR" id="PIRSR601310-3"/>
    </source>
</evidence>
<reference evidence="5 6" key="1">
    <citation type="journal article" date="2015" name="Nature">
        <title>rRNA introns, odd ribosomes, and small enigmatic genomes across a large radiation of phyla.</title>
        <authorList>
            <person name="Brown C.T."/>
            <person name="Hug L.A."/>
            <person name="Thomas B.C."/>
            <person name="Sharon I."/>
            <person name="Castelle C.J."/>
            <person name="Singh A."/>
            <person name="Wilkins M.J."/>
            <person name="Williams K.H."/>
            <person name="Banfield J.F."/>
        </authorList>
    </citation>
    <scope>NUCLEOTIDE SEQUENCE [LARGE SCALE GENOMIC DNA]</scope>
</reference>
<feature type="short sequence motif" description="Histidine triad motif" evidence="2 3">
    <location>
        <begin position="95"/>
        <end position="99"/>
    </location>
</feature>
<evidence type="ECO:0000256" key="3">
    <source>
        <dbReference type="PROSITE-ProRule" id="PRU00464"/>
    </source>
</evidence>
<evidence type="ECO:0000259" key="4">
    <source>
        <dbReference type="PROSITE" id="PS51084"/>
    </source>
</evidence>
<dbReference type="GO" id="GO:0009117">
    <property type="term" value="P:nucleotide metabolic process"/>
    <property type="evidence" value="ECO:0007669"/>
    <property type="project" value="TreeGrafter"/>
</dbReference>
<dbReference type="PROSITE" id="PS51084">
    <property type="entry name" value="HIT_2"/>
    <property type="match status" value="1"/>
</dbReference>
<evidence type="ECO:0000256" key="1">
    <source>
        <dbReference type="PIRSR" id="PIRSR601310-1"/>
    </source>
</evidence>
<dbReference type="Proteomes" id="UP000034107">
    <property type="component" value="Unassembled WGS sequence"/>
</dbReference>
<dbReference type="GO" id="GO:0003824">
    <property type="term" value="F:catalytic activity"/>
    <property type="evidence" value="ECO:0007669"/>
    <property type="project" value="InterPro"/>
</dbReference>
<dbReference type="EMBL" id="LCLS01000013">
    <property type="protein sequence ID" value="KKU21737.1"/>
    <property type="molecule type" value="Genomic_DNA"/>
</dbReference>